<accession>A0A545SRZ9</accession>
<comment type="caution">
    <text evidence="1">The sequence shown here is derived from an EMBL/GenBank/DDBJ whole genome shotgun (WGS) entry which is preliminary data.</text>
</comment>
<dbReference type="AlphaFoldDB" id="A0A545SRZ9"/>
<evidence type="ECO:0000313" key="1">
    <source>
        <dbReference type="EMBL" id="TQV67750.1"/>
    </source>
</evidence>
<dbReference type="EMBL" id="VHSG01000033">
    <property type="protein sequence ID" value="TQV67750.1"/>
    <property type="molecule type" value="Genomic_DNA"/>
</dbReference>
<proteinExistence type="predicted"/>
<sequence length="186" mass="20887">MRATVSILILTLLVACDGHIYVRGGLTDGDTFYLPSYVYGNQDPVLQSWVAYSLSRSVCQLEEGGENPARNHSFDCEFSARMTLIERWAELGSPATGGDNLLSGEFGDAAYLDTLSQIRRGGFLREYIWHYLHRRQWRAPPDLRAREFERWRLAELAADHRPQTRIIGFWGYGDAGAGAGSEVSDP</sequence>
<dbReference type="RefSeq" id="WP_142929647.1">
    <property type="nucleotide sequence ID" value="NZ_ML660109.1"/>
</dbReference>
<protein>
    <submittedName>
        <fullName evidence="1">Uncharacterized protein</fullName>
    </submittedName>
</protein>
<dbReference type="Proteomes" id="UP000319732">
    <property type="component" value="Unassembled WGS sequence"/>
</dbReference>
<gene>
    <name evidence="1" type="ORF">FKG94_24785</name>
</gene>
<dbReference type="PROSITE" id="PS51257">
    <property type="entry name" value="PROKAR_LIPOPROTEIN"/>
    <property type="match status" value="1"/>
</dbReference>
<organism evidence="1 2">
    <name type="scientific">Exilibacterium tricleocarpae</name>
    <dbReference type="NCBI Taxonomy" id="2591008"/>
    <lineage>
        <taxon>Bacteria</taxon>
        <taxon>Pseudomonadati</taxon>
        <taxon>Pseudomonadota</taxon>
        <taxon>Gammaproteobacteria</taxon>
        <taxon>Cellvibrionales</taxon>
        <taxon>Cellvibrionaceae</taxon>
        <taxon>Exilibacterium</taxon>
    </lineage>
</organism>
<reference evidence="1 2" key="1">
    <citation type="submission" date="2019-06" db="EMBL/GenBank/DDBJ databases">
        <title>Whole genome sequence for Cellvibrionaceae sp. R142.</title>
        <authorList>
            <person name="Wang G."/>
        </authorList>
    </citation>
    <scope>NUCLEOTIDE SEQUENCE [LARGE SCALE GENOMIC DNA]</scope>
    <source>
        <strain evidence="1 2">R142</strain>
    </source>
</reference>
<name>A0A545SRZ9_9GAMM</name>
<keyword evidence="2" id="KW-1185">Reference proteome</keyword>
<evidence type="ECO:0000313" key="2">
    <source>
        <dbReference type="Proteomes" id="UP000319732"/>
    </source>
</evidence>